<dbReference type="AlphaFoldDB" id="A0AA92ICD0"/>
<protein>
    <recommendedName>
        <fullName evidence="3">Photolyase/cryptochrome alpha/beta domain-containing protein</fullName>
    </recommendedName>
</protein>
<reference evidence="1 2" key="1">
    <citation type="submission" date="2019-04" db="EMBL/GenBank/DDBJ databases">
        <title>Complete Genome of UW386 and Higher Quality Genome of UW700.</title>
        <authorList>
            <person name="Jacobs J."/>
            <person name="Perez A."/>
            <person name="Steidl O."/>
            <person name="Allen C."/>
        </authorList>
    </citation>
    <scope>NUCLEOTIDE SEQUENCE [LARGE SCALE GENOMIC DNA]</scope>
    <source>
        <strain evidence="1 2">UW386</strain>
    </source>
</reference>
<dbReference type="Gene3D" id="3.40.50.620">
    <property type="entry name" value="HUPs"/>
    <property type="match status" value="1"/>
</dbReference>
<evidence type="ECO:0000313" key="2">
    <source>
        <dbReference type="Proteomes" id="UP000310553"/>
    </source>
</evidence>
<dbReference type="EMBL" id="CP039339">
    <property type="protein sequence ID" value="QCX47688.1"/>
    <property type="molecule type" value="Genomic_DNA"/>
</dbReference>
<dbReference type="Proteomes" id="UP000310553">
    <property type="component" value="Chromosome"/>
</dbReference>
<dbReference type="SUPFAM" id="SSF52425">
    <property type="entry name" value="Cryptochrome/photolyase, N-terminal domain"/>
    <property type="match status" value="1"/>
</dbReference>
<name>A0AA92ICD0_RALSL</name>
<organism evidence="1 2">
    <name type="scientific">Ralstonia solanacearum</name>
    <name type="common">Pseudomonas solanacearum</name>
    <dbReference type="NCBI Taxonomy" id="305"/>
    <lineage>
        <taxon>Bacteria</taxon>
        <taxon>Pseudomonadati</taxon>
        <taxon>Pseudomonadota</taxon>
        <taxon>Betaproteobacteria</taxon>
        <taxon>Burkholderiales</taxon>
        <taxon>Burkholderiaceae</taxon>
        <taxon>Ralstonia</taxon>
        <taxon>Ralstonia solanacearum species complex</taxon>
    </lineage>
</organism>
<gene>
    <name evidence="1" type="ORF">E7Z57_00305</name>
</gene>
<evidence type="ECO:0008006" key="3">
    <source>
        <dbReference type="Google" id="ProtNLM"/>
    </source>
</evidence>
<dbReference type="InterPro" id="IPR014729">
    <property type="entry name" value="Rossmann-like_a/b/a_fold"/>
</dbReference>
<evidence type="ECO:0000313" key="1">
    <source>
        <dbReference type="EMBL" id="QCX47688.1"/>
    </source>
</evidence>
<dbReference type="InterPro" id="IPR036155">
    <property type="entry name" value="Crypto/Photolyase_N_sf"/>
</dbReference>
<proteinExistence type="predicted"/>
<accession>A0AA92ICD0</accession>
<sequence length="147" mass="16918">MQYVRPGHQAFGHAAPIDCRPSPATQARADRIGAHFRRGQVRFRRDLRHIDRAALHYALRHCREVRCTFIFEREFVDPLPVREPPRYAPRGLNVRAKDNGPVSNRPVVIAVRRPFNPRWRRRVPANRSGCAGGAAVRLRCRACPGRR</sequence>